<dbReference type="GO" id="GO:0016787">
    <property type="term" value="F:hydrolase activity"/>
    <property type="evidence" value="ECO:0007669"/>
    <property type="project" value="UniProtKB-KW"/>
</dbReference>
<proteinExistence type="predicted"/>
<evidence type="ECO:0000313" key="7">
    <source>
        <dbReference type="EMBL" id="PWJ79272.1"/>
    </source>
</evidence>
<keyword evidence="4" id="KW-0460">Magnesium</keyword>
<organism evidence="7 8">
    <name type="scientific">Murimonas intestini</name>
    <dbReference type="NCBI Taxonomy" id="1337051"/>
    <lineage>
        <taxon>Bacteria</taxon>
        <taxon>Bacillati</taxon>
        <taxon>Bacillota</taxon>
        <taxon>Clostridia</taxon>
        <taxon>Lachnospirales</taxon>
        <taxon>Lachnospiraceae</taxon>
        <taxon>Murimonas</taxon>
    </lineage>
</organism>
<dbReference type="InterPro" id="IPR012340">
    <property type="entry name" value="NA-bd_OB-fold"/>
</dbReference>
<dbReference type="AlphaFoldDB" id="A0AB73TAK4"/>
<sequence length="406" mass="46061">MKLAENTVTEKLLITKLEGNIVTALMRGGQVIEFRCEPVKDNRLLGNIYVGRVRDVVKNIQAAFIEIGKGMPCYYSLDENKTPLYTKKSAAKTLAQGDELLVQVSRESSKSKAPSVSSCLNFTGKYLVLTSGNTRVGFSQKLTPLEKKRLREWIEPYRNEQYGIVVRTNARNAGQAELEQELEALLGEYRRVTETAPHRTCFSLVYETPRDYLTALRDTYTSGLESIVTDDRELYASVKEYLSVHQPGDLPLLKFYEDGLLPLNKLYSLEKSLKEALAQKVWLKSGAYLVIQPTEALTVIDVNTGKCTQGKYQQETFLKINLEACREIARQLRLRNVSGIIIVDFINMEEKDYQGQLLKEFERFLKQDPVKSTLVDITPLGLVEVTRKKVRKPLSEQFSQSHSATI</sequence>
<keyword evidence="8" id="KW-1185">Reference proteome</keyword>
<dbReference type="PANTHER" id="PTHR30001">
    <property type="entry name" value="RIBONUCLEASE"/>
    <property type="match status" value="1"/>
</dbReference>
<dbReference type="GO" id="GO:0006364">
    <property type="term" value="P:rRNA processing"/>
    <property type="evidence" value="ECO:0007669"/>
    <property type="project" value="TreeGrafter"/>
</dbReference>
<dbReference type="Gene3D" id="2.40.50.140">
    <property type="entry name" value="Nucleic acid-binding proteins"/>
    <property type="match status" value="1"/>
</dbReference>
<dbReference type="SUPFAM" id="SSF50249">
    <property type="entry name" value="Nucleic acid-binding proteins"/>
    <property type="match status" value="1"/>
</dbReference>
<evidence type="ECO:0000256" key="2">
    <source>
        <dbReference type="ARBA" id="ARBA00022723"/>
    </source>
</evidence>
<dbReference type="GO" id="GO:0003723">
    <property type="term" value="F:RNA binding"/>
    <property type="evidence" value="ECO:0007669"/>
    <property type="project" value="UniProtKB-KW"/>
</dbReference>
<dbReference type="PANTHER" id="PTHR30001:SF0">
    <property type="entry name" value="RIBONUCLEASE G"/>
    <property type="match status" value="1"/>
</dbReference>
<comment type="cofactor">
    <cofactor evidence="1">
        <name>Mg(2+)</name>
        <dbReference type="ChEBI" id="CHEBI:18420"/>
    </cofactor>
</comment>
<accession>A0AB73TAK4</accession>
<dbReference type="InterPro" id="IPR004659">
    <property type="entry name" value="RNase_E/G"/>
</dbReference>
<dbReference type="GO" id="GO:0005737">
    <property type="term" value="C:cytoplasm"/>
    <property type="evidence" value="ECO:0007669"/>
    <property type="project" value="TreeGrafter"/>
</dbReference>
<keyword evidence="2" id="KW-0479">Metal-binding</keyword>
<dbReference type="Proteomes" id="UP000245412">
    <property type="component" value="Unassembled WGS sequence"/>
</dbReference>
<name>A0AB73TAK4_9FIRM</name>
<gene>
    <name evidence="7" type="ORF">C7383_101653</name>
</gene>
<dbReference type="GO" id="GO:0046872">
    <property type="term" value="F:metal ion binding"/>
    <property type="evidence" value="ECO:0007669"/>
    <property type="project" value="UniProtKB-KW"/>
</dbReference>
<evidence type="ECO:0000256" key="4">
    <source>
        <dbReference type="ARBA" id="ARBA00022842"/>
    </source>
</evidence>
<evidence type="ECO:0000259" key="6">
    <source>
        <dbReference type="Pfam" id="PF10150"/>
    </source>
</evidence>
<evidence type="ECO:0000256" key="3">
    <source>
        <dbReference type="ARBA" id="ARBA00022801"/>
    </source>
</evidence>
<evidence type="ECO:0000313" key="8">
    <source>
        <dbReference type="Proteomes" id="UP000245412"/>
    </source>
</evidence>
<evidence type="ECO:0000256" key="1">
    <source>
        <dbReference type="ARBA" id="ARBA00001946"/>
    </source>
</evidence>
<feature type="domain" description="RNA-binding protein AU-1/Ribonuclease E/G" evidence="6">
    <location>
        <begin position="122"/>
        <end position="390"/>
    </location>
</feature>
<protein>
    <submittedName>
        <fullName evidence="7">Ribonuclease G</fullName>
    </submittedName>
</protein>
<evidence type="ECO:0000256" key="5">
    <source>
        <dbReference type="ARBA" id="ARBA00022884"/>
    </source>
</evidence>
<dbReference type="EMBL" id="QGGY01000001">
    <property type="protein sequence ID" value="PWJ79272.1"/>
    <property type="molecule type" value="Genomic_DNA"/>
</dbReference>
<comment type="caution">
    <text evidence="7">The sequence shown here is derived from an EMBL/GenBank/DDBJ whole genome shotgun (WGS) entry which is preliminary data.</text>
</comment>
<dbReference type="CDD" id="cd04453">
    <property type="entry name" value="S1_RNase_E"/>
    <property type="match status" value="1"/>
</dbReference>
<keyword evidence="5" id="KW-0694">RNA-binding</keyword>
<dbReference type="Pfam" id="PF10150">
    <property type="entry name" value="RNase_E_G"/>
    <property type="match status" value="1"/>
</dbReference>
<dbReference type="GO" id="GO:0004540">
    <property type="term" value="F:RNA nuclease activity"/>
    <property type="evidence" value="ECO:0007669"/>
    <property type="project" value="InterPro"/>
</dbReference>
<dbReference type="InterPro" id="IPR019307">
    <property type="entry name" value="RNA-bd_AU-1/RNase_E/G"/>
</dbReference>
<keyword evidence="3" id="KW-0378">Hydrolase</keyword>
<reference evidence="7 8" key="1">
    <citation type="submission" date="2018-05" db="EMBL/GenBank/DDBJ databases">
        <authorList>
            <person name="Goeker M."/>
            <person name="Huntemann M."/>
            <person name="Clum A."/>
            <person name="Pillay M."/>
            <person name="Palaniappan K."/>
            <person name="Varghese N."/>
            <person name="Mikhailova N."/>
            <person name="Stamatis D."/>
            <person name="Reddy T."/>
            <person name="Daum C."/>
            <person name="Shapiro N."/>
            <person name="Ivanova N."/>
            <person name="Kyrpides N."/>
            <person name="Woyke T."/>
        </authorList>
    </citation>
    <scope>NUCLEOTIDE SEQUENCE [LARGE SCALE GENOMIC DNA]</scope>
    <source>
        <strain evidence="7 8">DSM 26524</strain>
    </source>
</reference>